<geneLocation type="plasmid" evidence="2 3">
    <name>C</name>
</geneLocation>
<feature type="region of interest" description="Disordered" evidence="1">
    <location>
        <begin position="43"/>
        <end position="69"/>
    </location>
</feature>
<dbReference type="AlphaFoldDB" id="A0A1L3LX51"/>
<dbReference type="Proteomes" id="UP000182306">
    <property type="component" value="Plasmid C"/>
</dbReference>
<evidence type="ECO:0000313" key="3">
    <source>
        <dbReference type="Proteomes" id="UP000182306"/>
    </source>
</evidence>
<keyword evidence="2" id="KW-0614">Plasmid</keyword>
<protein>
    <submittedName>
        <fullName evidence="2">Uncharacterized protein</fullName>
    </submittedName>
</protein>
<organism evidence="2 3">
    <name type="scientific">Sinorhizobium americanum</name>
    <dbReference type="NCBI Taxonomy" id="194963"/>
    <lineage>
        <taxon>Bacteria</taxon>
        <taxon>Pseudomonadati</taxon>
        <taxon>Pseudomonadota</taxon>
        <taxon>Alphaproteobacteria</taxon>
        <taxon>Hyphomicrobiales</taxon>
        <taxon>Rhizobiaceae</taxon>
        <taxon>Sinorhizobium/Ensifer group</taxon>
        <taxon>Sinorhizobium</taxon>
    </lineage>
</organism>
<reference evidence="2 3" key="1">
    <citation type="submission" date="2015-10" db="EMBL/GenBank/DDBJ databases">
        <title>Genomic differences between typical nodule nitrogen-fixing rhizobial strains and those coming from bean seeds.</title>
        <authorList>
            <person name="Peralta H."/>
            <person name="Aguilar-Vera A."/>
            <person name="Diaz R."/>
            <person name="Mora Y."/>
            <person name="Martinez-Batallar G."/>
            <person name="Salazar E."/>
            <person name="Vargas-Lagunas C."/>
            <person name="Encarnacion S."/>
            <person name="Girard L."/>
            <person name="Mora J."/>
        </authorList>
    </citation>
    <scope>NUCLEOTIDE SEQUENCE [LARGE SCALE GENOMIC DNA]</scope>
    <source>
        <strain evidence="2 3">CFNEI 73</strain>
        <plasmid evidence="2 3">C</plasmid>
    </source>
</reference>
<accession>A0A1L3LX51</accession>
<gene>
    <name evidence="2" type="ORF">SAMCFNEI73_pC0973</name>
</gene>
<evidence type="ECO:0000256" key="1">
    <source>
        <dbReference type="SAM" id="MobiDB-lite"/>
    </source>
</evidence>
<dbReference type="KEGG" id="same:SAMCFNEI73_pC0973"/>
<evidence type="ECO:0000313" key="2">
    <source>
        <dbReference type="EMBL" id="APG94685.1"/>
    </source>
</evidence>
<dbReference type="EMBL" id="CP013110">
    <property type="protein sequence ID" value="APG94685.1"/>
    <property type="molecule type" value="Genomic_DNA"/>
</dbReference>
<proteinExistence type="predicted"/>
<sequence>MKPSPTRDGRLTNRRGAADRVLRRMAALENRCSIIARRPSGRQARRLALPARGGPTRDASHNGLEKATLLPEYHHMTGVL</sequence>
<dbReference type="RefSeq" id="WP_161951898.1">
    <property type="nucleotide sequence ID" value="NZ_CP013110.1"/>
</dbReference>
<keyword evidence="3" id="KW-1185">Reference proteome</keyword>
<name>A0A1L3LX51_9HYPH</name>